<evidence type="ECO:0008006" key="4">
    <source>
        <dbReference type="Google" id="ProtNLM"/>
    </source>
</evidence>
<keyword evidence="1" id="KW-0732">Signal</keyword>
<reference evidence="2 3" key="1">
    <citation type="submission" date="2015-03" db="EMBL/GenBank/DDBJ databases">
        <title>Genome assembly of Sandaracinus amylolyticus DSM 53668.</title>
        <authorList>
            <person name="Sharma G."/>
            <person name="Subramanian S."/>
        </authorList>
    </citation>
    <scope>NUCLEOTIDE SEQUENCE [LARGE SCALE GENOMIC DNA]</scope>
    <source>
        <strain evidence="2 3">DSM 53668</strain>
    </source>
</reference>
<dbReference type="PROSITE" id="PS51257">
    <property type="entry name" value="PROKAR_LIPOPROTEIN"/>
    <property type="match status" value="1"/>
</dbReference>
<dbReference type="KEGG" id="samy:DB32_002381"/>
<feature type="chain" id="PRO_5002512925" description="Lipoprotein" evidence="1">
    <location>
        <begin position="19"/>
        <end position="248"/>
    </location>
</feature>
<evidence type="ECO:0000313" key="3">
    <source>
        <dbReference type="Proteomes" id="UP000034883"/>
    </source>
</evidence>
<sequence length="248" mass="27720">MNRALILALVLVAGCAEASRVGYFDDQAFYTVRQHYRIRYLPDARASRALLGSEWRPLNLEFENGVPTQGRWTREDQTRIWLDHDGDGRGDLHTTGERFDLRFEHRQNGASLLVRTSPIAESLGERSVDVLVHDILDRVAGGTQQSGSVEVVRIVHEGPVRVGGADAYQAVFEGAALGPTGDVIATSTDRAQVVFVRPRTRWRDGGRSAPMVVSFWLVARREHFDGLMPALSSLLDRTDFRDHLDTAR</sequence>
<evidence type="ECO:0000313" key="2">
    <source>
        <dbReference type="EMBL" id="AKF05232.1"/>
    </source>
</evidence>
<dbReference type="EMBL" id="CP011125">
    <property type="protein sequence ID" value="AKF05232.1"/>
    <property type="molecule type" value="Genomic_DNA"/>
</dbReference>
<gene>
    <name evidence="2" type="ORF">DB32_002381</name>
</gene>
<protein>
    <recommendedName>
        <fullName evidence="4">Lipoprotein</fullName>
    </recommendedName>
</protein>
<accession>A0A0F6YHM6</accession>
<dbReference type="AlphaFoldDB" id="A0A0F6YHM6"/>
<proteinExistence type="predicted"/>
<organism evidence="2 3">
    <name type="scientific">Sandaracinus amylolyticus</name>
    <dbReference type="NCBI Taxonomy" id="927083"/>
    <lineage>
        <taxon>Bacteria</taxon>
        <taxon>Pseudomonadati</taxon>
        <taxon>Myxococcota</taxon>
        <taxon>Polyangia</taxon>
        <taxon>Polyangiales</taxon>
        <taxon>Sandaracinaceae</taxon>
        <taxon>Sandaracinus</taxon>
    </lineage>
</organism>
<name>A0A0F6YHM6_9BACT</name>
<keyword evidence="3" id="KW-1185">Reference proteome</keyword>
<feature type="signal peptide" evidence="1">
    <location>
        <begin position="1"/>
        <end position="18"/>
    </location>
</feature>
<dbReference type="Proteomes" id="UP000034883">
    <property type="component" value="Chromosome"/>
</dbReference>
<dbReference type="RefSeq" id="WP_053232493.1">
    <property type="nucleotide sequence ID" value="NZ_CP011125.1"/>
</dbReference>
<evidence type="ECO:0000256" key="1">
    <source>
        <dbReference type="SAM" id="SignalP"/>
    </source>
</evidence>
<dbReference type="STRING" id="927083.DB32_002381"/>